<dbReference type="Gene3D" id="1.20.58.340">
    <property type="entry name" value="Magnesium transport protein CorA, transmembrane region"/>
    <property type="match status" value="2"/>
</dbReference>
<dbReference type="GeneID" id="29420212"/>
<dbReference type="FunFam" id="1.20.58.340:FF:000004">
    <property type="entry name" value="Magnesium transport protein CorA"/>
    <property type="match status" value="1"/>
</dbReference>
<dbReference type="OrthoDB" id="9803416at2"/>
<evidence type="ECO:0000256" key="12">
    <source>
        <dbReference type="SAM" id="Phobius"/>
    </source>
</evidence>
<dbReference type="EMBL" id="CBXI010000010">
    <property type="protein sequence ID" value="CDL90784.1"/>
    <property type="molecule type" value="Genomic_DNA"/>
</dbReference>
<dbReference type="Pfam" id="PF01544">
    <property type="entry name" value="CorA"/>
    <property type="match status" value="1"/>
</dbReference>
<evidence type="ECO:0000313" key="13">
    <source>
        <dbReference type="EMBL" id="CDL90784.1"/>
    </source>
</evidence>
<proteinExistence type="inferred from homology"/>
<dbReference type="GO" id="GO:0005886">
    <property type="term" value="C:plasma membrane"/>
    <property type="evidence" value="ECO:0007669"/>
    <property type="project" value="UniProtKB-SubCell"/>
</dbReference>
<evidence type="ECO:0000256" key="8">
    <source>
        <dbReference type="ARBA" id="ARBA00023065"/>
    </source>
</evidence>
<comment type="function">
    <text evidence="11">Mediates influx of magnesium ions. Alternates between open and closed states. Activated by low cytoplasmic Mg(2+) levels. Inactive when cytoplasmic Mg(2+) levels are high.</text>
</comment>
<organism evidence="13 14">
    <name type="scientific">Clostridium tyrobutyricum DIVETGP</name>
    <dbReference type="NCBI Taxonomy" id="1408889"/>
    <lineage>
        <taxon>Bacteria</taxon>
        <taxon>Bacillati</taxon>
        <taxon>Bacillota</taxon>
        <taxon>Clostridia</taxon>
        <taxon>Eubacteriales</taxon>
        <taxon>Clostridiaceae</taxon>
        <taxon>Clostridium</taxon>
    </lineage>
</organism>
<dbReference type="Gene3D" id="3.30.460.20">
    <property type="entry name" value="CorA soluble domain-like"/>
    <property type="match status" value="1"/>
</dbReference>
<dbReference type="GO" id="GO:0015095">
    <property type="term" value="F:magnesium ion transmembrane transporter activity"/>
    <property type="evidence" value="ECO:0007669"/>
    <property type="project" value="TreeGrafter"/>
</dbReference>
<comment type="caution">
    <text evidence="13">The sequence shown here is derived from an EMBL/GenBank/DDBJ whole genome shotgun (WGS) entry which is preliminary data.</text>
</comment>
<keyword evidence="7 12" id="KW-1133">Transmembrane helix</keyword>
<dbReference type="SUPFAM" id="SSF144083">
    <property type="entry name" value="Magnesium transport protein CorA, transmembrane region"/>
    <property type="match status" value="1"/>
</dbReference>
<dbReference type="GO" id="GO:0015087">
    <property type="term" value="F:cobalt ion transmembrane transporter activity"/>
    <property type="evidence" value="ECO:0007669"/>
    <property type="project" value="TreeGrafter"/>
</dbReference>
<feature type="transmembrane region" description="Helical" evidence="12">
    <location>
        <begin position="289"/>
        <end position="306"/>
    </location>
</feature>
<evidence type="ECO:0000256" key="10">
    <source>
        <dbReference type="ARBA" id="ARBA00034269"/>
    </source>
</evidence>
<evidence type="ECO:0000256" key="4">
    <source>
        <dbReference type="ARBA" id="ARBA00022475"/>
    </source>
</evidence>
<dbReference type="PANTHER" id="PTHR46494">
    <property type="entry name" value="CORA FAMILY METAL ION TRANSPORTER (EUROFUNG)"/>
    <property type="match status" value="1"/>
</dbReference>
<protein>
    <submittedName>
        <fullName evidence="13">Magnesium and cobalt transport protein CorA</fullName>
    </submittedName>
</protein>
<feature type="transmembrane region" description="Helical" evidence="12">
    <location>
        <begin position="254"/>
        <end position="274"/>
    </location>
</feature>
<gene>
    <name evidence="13" type="ORF">CTDIVETGP_0854</name>
</gene>
<comment type="catalytic activity">
    <reaction evidence="10">
        <text>Mg(2+)(in) = Mg(2+)(out)</text>
        <dbReference type="Rhea" id="RHEA:29827"/>
        <dbReference type="ChEBI" id="CHEBI:18420"/>
    </reaction>
</comment>
<dbReference type="InterPro" id="IPR045861">
    <property type="entry name" value="CorA_cytoplasmic_dom"/>
</dbReference>
<dbReference type="CDD" id="cd12822">
    <property type="entry name" value="TmCorA-like"/>
    <property type="match status" value="1"/>
</dbReference>
<dbReference type="GO" id="GO:0000287">
    <property type="term" value="F:magnesium ion binding"/>
    <property type="evidence" value="ECO:0007669"/>
    <property type="project" value="TreeGrafter"/>
</dbReference>
<keyword evidence="4" id="KW-1003">Cell membrane</keyword>
<evidence type="ECO:0000256" key="1">
    <source>
        <dbReference type="ARBA" id="ARBA00004651"/>
    </source>
</evidence>
<dbReference type="GO" id="GO:0050897">
    <property type="term" value="F:cobalt ion binding"/>
    <property type="evidence" value="ECO:0007669"/>
    <property type="project" value="TreeGrafter"/>
</dbReference>
<evidence type="ECO:0000256" key="6">
    <source>
        <dbReference type="ARBA" id="ARBA00022842"/>
    </source>
</evidence>
<name>W6N6A5_CLOTY</name>
<dbReference type="RefSeq" id="WP_017750553.1">
    <property type="nucleotide sequence ID" value="NZ_CBXI010000010.1"/>
</dbReference>
<evidence type="ECO:0000256" key="9">
    <source>
        <dbReference type="ARBA" id="ARBA00023136"/>
    </source>
</evidence>
<accession>W6N6A5</accession>
<sequence length="312" mass="36563">MRIIDIDNNFINVDCEEDLKDNKYWIMADVSEIESLNKFINIDNESIEDCKSFSQTSKISFFNEYIFVIFNVLSWQNDIVTSRDLNVFLSKKYIITVYRDSMGILNDLIDDIRDSKNCYVLKDKPAVDMLLYYILDRIIIRNYDVISKLEASADKIEINILKDAEKEQLYHLITLRRQVYKVRKYLNPLRYIGDSLSLNDNLIIETENIAYFIGLNKKIEKLMLSLESLVQDLALVREAFESETANKTNELMKVFTVITSVFLPLNLITSMYGMNLKGIPFIDLENGCHYVVIFMICIAVFLIFVFKKNKWI</sequence>
<keyword evidence="8" id="KW-0406">Ion transport</keyword>
<keyword evidence="5 12" id="KW-0812">Transmembrane</keyword>
<reference evidence="13 14" key="1">
    <citation type="journal article" date="2015" name="Genome Announc.">
        <title>Draft Genome Sequence of Clostridium tyrobutyricum Strain DIVETGP, Isolated from Cow's Milk for Grana Padano Production.</title>
        <authorList>
            <person name="Soggiu A."/>
            <person name="Piras C."/>
            <person name="Gaiarsa S."/>
            <person name="Sassera D."/>
            <person name="Roncada P."/>
            <person name="Bendixen E."/>
            <person name="Brasca M."/>
            <person name="Bonizzi L."/>
        </authorList>
    </citation>
    <scope>NUCLEOTIDE SEQUENCE [LARGE SCALE GENOMIC DNA]</scope>
    <source>
        <strain evidence="13 14">DIVETGP</strain>
    </source>
</reference>
<dbReference type="AlphaFoldDB" id="W6N6A5"/>
<evidence type="ECO:0000256" key="11">
    <source>
        <dbReference type="ARBA" id="ARBA00045497"/>
    </source>
</evidence>
<dbReference type="InterPro" id="IPR045863">
    <property type="entry name" value="CorA_TM1_TM2"/>
</dbReference>
<keyword evidence="14" id="KW-1185">Reference proteome</keyword>
<dbReference type="SUPFAM" id="SSF143865">
    <property type="entry name" value="CorA soluble domain-like"/>
    <property type="match status" value="1"/>
</dbReference>
<keyword evidence="6" id="KW-0460">Magnesium</keyword>
<keyword evidence="3" id="KW-0813">Transport</keyword>
<dbReference type="PANTHER" id="PTHR46494:SF1">
    <property type="entry name" value="CORA FAMILY METAL ION TRANSPORTER (EUROFUNG)"/>
    <property type="match status" value="1"/>
</dbReference>
<evidence type="ECO:0000256" key="7">
    <source>
        <dbReference type="ARBA" id="ARBA00022989"/>
    </source>
</evidence>
<comment type="similarity">
    <text evidence="2">Belongs to the CorA metal ion transporter (MIT) (TC 1.A.35) family.</text>
</comment>
<comment type="subcellular location">
    <subcellularLocation>
        <location evidence="1">Cell membrane</location>
        <topology evidence="1">Multi-pass membrane protein</topology>
    </subcellularLocation>
</comment>
<dbReference type="InterPro" id="IPR002523">
    <property type="entry name" value="MgTranspt_CorA/ZnTranspt_ZntB"/>
</dbReference>
<evidence type="ECO:0000313" key="14">
    <source>
        <dbReference type="Proteomes" id="UP000019482"/>
    </source>
</evidence>
<keyword evidence="9 12" id="KW-0472">Membrane</keyword>
<evidence type="ECO:0000256" key="3">
    <source>
        <dbReference type="ARBA" id="ARBA00022448"/>
    </source>
</evidence>
<evidence type="ECO:0000256" key="5">
    <source>
        <dbReference type="ARBA" id="ARBA00022692"/>
    </source>
</evidence>
<evidence type="ECO:0000256" key="2">
    <source>
        <dbReference type="ARBA" id="ARBA00009765"/>
    </source>
</evidence>
<dbReference type="Proteomes" id="UP000019482">
    <property type="component" value="Unassembled WGS sequence"/>
</dbReference>